<dbReference type="SUPFAM" id="SSF89372">
    <property type="entry name" value="Fucose-specific lectin"/>
    <property type="match status" value="1"/>
</dbReference>
<sequence length="578" mass="61449">MTSDTATPATVPGERVPDGAAPNVGVELQYTHSTTPFPLPVSPDSGPYRPADLAIVLTRRASRPIECGPVTVSVPVGDGATALASGTAGMTASTDRPGWNTAIAESGRVTFTPPGGAVQIGKENGLALSLSKVPVNRTVGRALLTVSVRWRSPGETGEDSWNEETVDLPVPKFPPSFSLGVLRAAPARIGYGGSVTLTWQAAGGSFRLRYGKADILVTGQDSYTAHNITRDTVFHLSGTSTSASGEVEAVRSVWVTVDVPDVVTTSLTVTRSIVTDRLAAPTFTAPAFTATTVTHRPELSMRRFDPRQRRWSEPVRLPFGPAASPPALLVHGGKLHLVFRPYADEQLTWAQYDGSTWRTMPQSPGRAAPAPVALASASTGLVCAFQTPDGEQQTVTSGNGTSWGTPSAMPAPSGGAVSFCWDGTALYAAMRIVVSTVPGVAIYRQEAQQWREFHMNPFIPVVGSPELVLQGENHLYYFRSLGGAVWTRWRHKADTGQLNWNTQKVNMKAAHDVRLATAGPTLYALYPDSEGVLHLRTSGGPSGLSTALVDEYRTLETPALTWYGDRLIAVGRAGACPP</sequence>
<evidence type="ECO:0000256" key="1">
    <source>
        <dbReference type="SAM" id="MobiDB-lite"/>
    </source>
</evidence>
<reference evidence="3" key="1">
    <citation type="journal article" date="2019" name="Int. J. Syst. Evol. Microbiol.">
        <title>The Global Catalogue of Microorganisms (GCM) 10K type strain sequencing project: providing services to taxonomists for standard genome sequencing and annotation.</title>
        <authorList>
            <consortium name="The Broad Institute Genomics Platform"/>
            <consortium name="The Broad Institute Genome Sequencing Center for Infectious Disease"/>
            <person name="Wu L."/>
            <person name="Ma J."/>
        </authorList>
    </citation>
    <scope>NUCLEOTIDE SEQUENCE [LARGE SCALE GENOMIC DNA]</scope>
    <source>
        <strain evidence="3">CGMCC 4.7349</strain>
    </source>
</reference>
<keyword evidence="3" id="KW-1185">Reference proteome</keyword>
<protein>
    <submittedName>
        <fullName evidence="2">Uncharacterized protein</fullName>
    </submittedName>
</protein>
<organism evidence="2 3">
    <name type="scientific">Streptomyces lasiicapitis</name>
    <dbReference type="NCBI Taxonomy" id="1923961"/>
    <lineage>
        <taxon>Bacteria</taxon>
        <taxon>Bacillati</taxon>
        <taxon>Actinomycetota</taxon>
        <taxon>Actinomycetes</taxon>
        <taxon>Kitasatosporales</taxon>
        <taxon>Streptomycetaceae</taxon>
        <taxon>Streptomyces</taxon>
    </lineage>
</organism>
<proteinExistence type="predicted"/>
<evidence type="ECO:0000313" key="3">
    <source>
        <dbReference type="Proteomes" id="UP000656881"/>
    </source>
</evidence>
<name>A0ABQ2MX75_9ACTN</name>
<comment type="caution">
    <text evidence="2">The sequence shown here is derived from an EMBL/GenBank/DDBJ whole genome shotgun (WGS) entry which is preliminary data.</text>
</comment>
<evidence type="ECO:0000313" key="2">
    <source>
        <dbReference type="EMBL" id="GGO59185.1"/>
    </source>
</evidence>
<dbReference type="Proteomes" id="UP000656881">
    <property type="component" value="Unassembled WGS sequence"/>
</dbReference>
<accession>A0ABQ2MX75</accession>
<dbReference type="RefSeq" id="WP_189177637.1">
    <property type="nucleotide sequence ID" value="NZ_BMNG01000027.1"/>
</dbReference>
<feature type="region of interest" description="Disordered" evidence="1">
    <location>
        <begin position="1"/>
        <end position="22"/>
    </location>
</feature>
<gene>
    <name evidence="2" type="ORF">GCM10012286_80200</name>
</gene>
<dbReference type="EMBL" id="BMNG01000027">
    <property type="protein sequence ID" value="GGO59185.1"/>
    <property type="molecule type" value="Genomic_DNA"/>
</dbReference>